<feature type="transmembrane region" description="Helical" evidence="2">
    <location>
        <begin position="103"/>
        <end position="125"/>
    </location>
</feature>
<sequence length="733" mass="86491">MKNKKSNNLGVFIFLLFLGFLFSVFAVVLCKYSLNFSNPFPIILSIRSGCEIEHIDFSSMQTLYFSFFLGIIGIYFTVLSILLNARPELSIGNYFFYVKNNLLLFLSVFTFLIALLNLIIPYLSIERKVGFNFQVFSIFELIFFIPFLFRTLFYMENKKLCAKLYKKIVSAKEANIDSDISLKFYFDFVYPSFLENSFSVFDSMHELQEKRVIPDYLDCNVLNILLSDFEFKSNYVVLKQALKKIGGYITAYSGSINFGTGITLKRNNLVTYIEKYELLYFKLYEQLFFCNQVEYPYILEAVGFIKDFLTDGKNKVNNKILFSNFFNIYKSILINSKRMVVFSMFKCDSVNIHSHIHDFMILSQSLEMNYCEENLELLEMHEKFLIDIFTHIINLVQMQRIDKNNLIFVYRGLEHIKKIDLFYIDFEPYFEILPSIAWHNIKYSRNYYISILLVLCKNKNEEFYNETLNKIIYKNNGTSDLNTVYNILKENIELITEDDLSLFFSTDEILKSLKFVKNDIDSKVRNIKTVEIESLKNIDVSSELSTAIEKLKNELKISLRQLLKEESDGIENDSFYFPFKFDFNVKLLSEHFFETYTFDFLKETLWKVICSHFIKNTEKIKISSIREISNLENENKIFVSPNCFDSLIADKKFQFNGSQINFDNKKIETIYINENNKYIIPFSEIKKKIFLTDIIDFQNKSEKNIENGNVIITVTFHLVIKETEEKSKVYILN</sequence>
<protein>
    <submittedName>
        <fullName evidence="3">Uncharacterized protein</fullName>
    </submittedName>
</protein>
<keyword evidence="2" id="KW-0472">Membrane</keyword>
<dbReference type="AlphaFoldDB" id="F2NRP3"/>
<dbReference type="GeneID" id="302998108"/>
<reference evidence="4" key="2">
    <citation type="submission" date="2011-04" db="EMBL/GenBank/DDBJ databases">
        <title>The complete genome of chromosome of Treponema succinifaciens DSM 2489.</title>
        <authorList>
            <person name="Lucas S."/>
            <person name="Copeland A."/>
            <person name="Lapidus A."/>
            <person name="Bruce D."/>
            <person name="Goodwin L."/>
            <person name="Pitluck S."/>
            <person name="Peters L."/>
            <person name="Kyrpides N."/>
            <person name="Mavromatis K."/>
            <person name="Ivanova N."/>
            <person name="Ovchinnikova G."/>
            <person name="Teshima H."/>
            <person name="Detter J.C."/>
            <person name="Tapia R."/>
            <person name="Han C."/>
            <person name="Land M."/>
            <person name="Hauser L."/>
            <person name="Markowitz V."/>
            <person name="Cheng J.-F."/>
            <person name="Hugenholtz P."/>
            <person name="Woyke T."/>
            <person name="Wu D."/>
            <person name="Gronow S."/>
            <person name="Wellnitz S."/>
            <person name="Brambilla E."/>
            <person name="Klenk H.-P."/>
            <person name="Eisen J.A."/>
        </authorList>
    </citation>
    <scope>NUCLEOTIDE SEQUENCE [LARGE SCALE GENOMIC DNA]</scope>
    <source>
        <strain evidence="4">ATCC 33096 / DSM 2489 / 6091</strain>
    </source>
</reference>
<organism evidence="3 4">
    <name type="scientific">Treponema succinifaciens (strain ATCC 33096 / DSM 2489 / 6091)</name>
    <dbReference type="NCBI Taxonomy" id="869209"/>
    <lineage>
        <taxon>Bacteria</taxon>
        <taxon>Pseudomonadati</taxon>
        <taxon>Spirochaetota</taxon>
        <taxon>Spirochaetia</taxon>
        <taxon>Spirochaetales</taxon>
        <taxon>Treponemataceae</taxon>
        <taxon>Treponema</taxon>
    </lineage>
</organism>
<evidence type="ECO:0000313" key="3">
    <source>
        <dbReference type="EMBL" id="AEB13861.1"/>
    </source>
</evidence>
<accession>F2NRP3</accession>
<proteinExistence type="predicted"/>
<name>F2NRP3_TRES6</name>
<reference evidence="3 4" key="1">
    <citation type="journal article" date="2011" name="Stand. Genomic Sci.">
        <title>Complete genome sequence of Treponema succinifaciens type strain (6091).</title>
        <authorList>
            <person name="Han C."/>
            <person name="Gronow S."/>
            <person name="Teshima H."/>
            <person name="Lapidus A."/>
            <person name="Nolan M."/>
            <person name="Lucas S."/>
            <person name="Hammon N."/>
            <person name="Deshpande S."/>
            <person name="Cheng J.F."/>
            <person name="Zeytun A."/>
            <person name="Tapia R."/>
            <person name="Goodwin L."/>
            <person name="Pitluck S."/>
            <person name="Liolios K."/>
            <person name="Pagani I."/>
            <person name="Ivanova N."/>
            <person name="Mavromatis K."/>
            <person name="Mikhailova N."/>
            <person name="Huntemann M."/>
            <person name="Pati A."/>
            <person name="Chen A."/>
            <person name="Palaniappan K."/>
            <person name="Land M."/>
            <person name="Hauser L."/>
            <person name="Brambilla E.M."/>
            <person name="Rohde M."/>
            <person name="Goker M."/>
            <person name="Woyke T."/>
            <person name="Bristow J."/>
            <person name="Eisen J.A."/>
            <person name="Markowitz V."/>
            <person name="Hugenholtz P."/>
            <person name="Kyrpides N.C."/>
            <person name="Klenk H.P."/>
            <person name="Detter J.C."/>
        </authorList>
    </citation>
    <scope>NUCLEOTIDE SEQUENCE [LARGE SCALE GENOMIC DNA]</scope>
    <source>
        <strain evidence="4">ATCC 33096 / DSM 2489 / 6091</strain>
    </source>
</reference>
<feature type="transmembrane region" description="Helical" evidence="2">
    <location>
        <begin position="131"/>
        <end position="149"/>
    </location>
</feature>
<keyword evidence="1" id="KW-0175">Coiled coil</keyword>
<evidence type="ECO:0000313" key="4">
    <source>
        <dbReference type="Proteomes" id="UP000006852"/>
    </source>
</evidence>
<evidence type="ECO:0000256" key="1">
    <source>
        <dbReference type="SAM" id="Coils"/>
    </source>
</evidence>
<evidence type="ECO:0000256" key="2">
    <source>
        <dbReference type="SAM" id="Phobius"/>
    </source>
</evidence>
<feature type="coiled-coil region" evidence="1">
    <location>
        <begin position="541"/>
        <end position="568"/>
    </location>
</feature>
<feature type="transmembrane region" description="Helical" evidence="2">
    <location>
        <begin position="63"/>
        <end position="83"/>
    </location>
</feature>
<dbReference type="Proteomes" id="UP000006852">
    <property type="component" value="Chromosome"/>
</dbReference>
<dbReference type="KEGG" id="tsu:Tresu_0941"/>
<keyword evidence="2" id="KW-0812">Transmembrane</keyword>
<dbReference type="EMBL" id="CP002631">
    <property type="protein sequence ID" value="AEB13861.1"/>
    <property type="molecule type" value="Genomic_DNA"/>
</dbReference>
<keyword evidence="4" id="KW-1185">Reference proteome</keyword>
<gene>
    <name evidence="3" type="ordered locus">Tresu_0941</name>
</gene>
<keyword evidence="2" id="KW-1133">Transmembrane helix</keyword>
<dbReference type="RefSeq" id="WP_013701153.1">
    <property type="nucleotide sequence ID" value="NC_015385.1"/>
</dbReference>
<dbReference type="STRING" id="869209.Tresu_0941"/>
<dbReference type="HOGENOM" id="CLU_378091_0_0_12"/>